<dbReference type="EMBL" id="JBIMZQ010000003">
    <property type="protein sequence ID" value="KAL3672558.1"/>
    <property type="molecule type" value="Genomic_DNA"/>
</dbReference>
<protein>
    <submittedName>
        <fullName evidence="1">Uncharacterized protein</fullName>
    </submittedName>
</protein>
<evidence type="ECO:0000313" key="1">
    <source>
        <dbReference type="EMBL" id="KAL3672558.1"/>
    </source>
</evidence>
<evidence type="ECO:0000313" key="2">
    <source>
        <dbReference type="Proteomes" id="UP001632037"/>
    </source>
</evidence>
<comment type="caution">
    <text evidence="1">The sequence shown here is derived from an EMBL/GenBank/DDBJ whole genome shotgun (WGS) entry which is preliminary data.</text>
</comment>
<dbReference type="AlphaFoldDB" id="A0ABD3G071"/>
<sequence length="166" mass="19305">MSRMAFFFRSNLASEHTNCVIRSILEPGFDDSGRVEKDFMHATSYDVEVQYASDPSAKKEAFDELIDRLRWILNALAMTTKQDLVPLDRLKRVNECFGTLIRLCDYGNTLNLEQCLHLEKLLMVLRQVIYIRKDYASVSKRAVGLLLRLLQENKRPRFVFPDRSQG</sequence>
<dbReference type="Proteomes" id="UP001632037">
    <property type="component" value="Unassembled WGS sequence"/>
</dbReference>
<gene>
    <name evidence="1" type="ORF">V7S43_001854</name>
</gene>
<name>A0ABD3G071_9STRA</name>
<keyword evidence="2" id="KW-1185">Reference proteome</keyword>
<accession>A0ABD3G071</accession>
<proteinExistence type="predicted"/>
<organism evidence="1 2">
    <name type="scientific">Phytophthora oleae</name>
    <dbReference type="NCBI Taxonomy" id="2107226"/>
    <lineage>
        <taxon>Eukaryota</taxon>
        <taxon>Sar</taxon>
        <taxon>Stramenopiles</taxon>
        <taxon>Oomycota</taxon>
        <taxon>Peronosporomycetes</taxon>
        <taxon>Peronosporales</taxon>
        <taxon>Peronosporaceae</taxon>
        <taxon>Phytophthora</taxon>
    </lineage>
</organism>
<reference evidence="1 2" key="1">
    <citation type="submission" date="2024-09" db="EMBL/GenBank/DDBJ databases">
        <title>Genome sequencing and assembly of Phytophthora oleae, isolate VK10A, causative agent of rot of olive drupes.</title>
        <authorList>
            <person name="Conti Taguali S."/>
            <person name="Riolo M."/>
            <person name="La Spada F."/>
            <person name="Cacciola S.O."/>
            <person name="Dionisio G."/>
        </authorList>
    </citation>
    <scope>NUCLEOTIDE SEQUENCE [LARGE SCALE GENOMIC DNA]</scope>
    <source>
        <strain evidence="1 2">VK10A</strain>
    </source>
</reference>